<evidence type="ECO:0000313" key="4">
    <source>
        <dbReference type="EMBL" id="KJB41495.1"/>
    </source>
</evidence>
<dbReference type="eggNOG" id="KOG1192">
    <property type="taxonomic scope" value="Eukaryota"/>
</dbReference>
<dbReference type="Proteomes" id="UP000032304">
    <property type="component" value="Chromosome 7"/>
</dbReference>
<sequence length="399" mass="43558">MLPTPGMGHLIPLIGFAKDLVHSHDLAITLIVLTIGPPTNAQKDLLHALPGTIKPILVPPVSYQPEMNAFFAITRSMSSIRHLFKSLVDSNRPRALVVDLLSTDVLDVAMEFNIPSYVYFPSSALSLALMFDLPTLDETVSCEFKDLPELMKLPGSVPVHAKGMILNSFKDLEPGTIEALQLEEPDKPAVYAIGPRLQTGSSGGIDESECGKCGASGLEMSEQRFLWVVRPPNEISAMGSYYDSQNNKEPLSFLPQGFLDRTEEKGLVVPSWAPQMEILGHGSTGGFLTRCGWNSVLESIANGVPMIAWPLYAEQRMNAVLLTQGINVALRPTVNQKGVVEREEIARVTKCLMKGDQGLIIREEMSKYKDAAAKAVSKSGSSTKALSQLVVKWKEDNNI</sequence>
<dbReference type="PANTHER" id="PTHR48046">
    <property type="entry name" value="UDP-GLYCOSYLTRANSFERASE 72E1"/>
    <property type="match status" value="1"/>
</dbReference>
<accession>A0A0D2TCX2</accession>
<reference evidence="4 5" key="1">
    <citation type="journal article" date="2012" name="Nature">
        <title>Repeated polyploidization of Gossypium genomes and the evolution of spinnable cotton fibres.</title>
        <authorList>
            <person name="Paterson A.H."/>
            <person name="Wendel J.F."/>
            <person name="Gundlach H."/>
            <person name="Guo H."/>
            <person name="Jenkins J."/>
            <person name="Jin D."/>
            <person name="Llewellyn D."/>
            <person name="Showmaker K.C."/>
            <person name="Shu S."/>
            <person name="Udall J."/>
            <person name="Yoo M.J."/>
            <person name="Byers R."/>
            <person name="Chen W."/>
            <person name="Doron-Faigenboim A."/>
            <person name="Duke M.V."/>
            <person name="Gong L."/>
            <person name="Grimwood J."/>
            <person name="Grover C."/>
            <person name="Grupp K."/>
            <person name="Hu G."/>
            <person name="Lee T.H."/>
            <person name="Li J."/>
            <person name="Lin L."/>
            <person name="Liu T."/>
            <person name="Marler B.S."/>
            <person name="Page J.T."/>
            <person name="Roberts A.W."/>
            <person name="Romanel E."/>
            <person name="Sanders W.S."/>
            <person name="Szadkowski E."/>
            <person name="Tan X."/>
            <person name="Tang H."/>
            <person name="Xu C."/>
            <person name="Wang J."/>
            <person name="Wang Z."/>
            <person name="Zhang D."/>
            <person name="Zhang L."/>
            <person name="Ashrafi H."/>
            <person name="Bedon F."/>
            <person name="Bowers J.E."/>
            <person name="Brubaker C.L."/>
            <person name="Chee P.W."/>
            <person name="Das S."/>
            <person name="Gingle A.R."/>
            <person name="Haigler C.H."/>
            <person name="Harker D."/>
            <person name="Hoffmann L.V."/>
            <person name="Hovav R."/>
            <person name="Jones D.C."/>
            <person name="Lemke C."/>
            <person name="Mansoor S."/>
            <person name="ur Rahman M."/>
            <person name="Rainville L.N."/>
            <person name="Rambani A."/>
            <person name="Reddy U.K."/>
            <person name="Rong J.K."/>
            <person name="Saranga Y."/>
            <person name="Scheffler B.E."/>
            <person name="Scheffler J.A."/>
            <person name="Stelly D.M."/>
            <person name="Triplett B.A."/>
            <person name="Van Deynze A."/>
            <person name="Vaslin M.F."/>
            <person name="Waghmare V.N."/>
            <person name="Walford S.A."/>
            <person name="Wright R.J."/>
            <person name="Zaki E.A."/>
            <person name="Zhang T."/>
            <person name="Dennis E.S."/>
            <person name="Mayer K.F."/>
            <person name="Peterson D.G."/>
            <person name="Rokhsar D.S."/>
            <person name="Wang X."/>
            <person name="Schmutz J."/>
        </authorList>
    </citation>
    <scope>NUCLEOTIDE SEQUENCE [LARGE SCALE GENOMIC DNA]</scope>
</reference>
<evidence type="ECO:0000256" key="2">
    <source>
        <dbReference type="ARBA" id="ARBA00022676"/>
    </source>
</evidence>
<dbReference type="Pfam" id="PF00201">
    <property type="entry name" value="UDPGT"/>
    <property type="match status" value="1"/>
</dbReference>
<dbReference type="Gramene" id="KJB41495">
    <property type="protein sequence ID" value="KJB41495"/>
    <property type="gene ID" value="B456_007G107000"/>
</dbReference>
<dbReference type="AlphaFoldDB" id="A0A0D2TCX2"/>
<keyword evidence="2" id="KW-0328">Glycosyltransferase</keyword>
<gene>
    <name evidence="4" type="ORF">B456_007G107000</name>
</gene>
<dbReference type="CDD" id="cd03784">
    <property type="entry name" value="GT1_Gtf-like"/>
    <property type="match status" value="1"/>
</dbReference>
<dbReference type="SUPFAM" id="SSF53756">
    <property type="entry name" value="UDP-Glycosyltransferase/glycogen phosphorylase"/>
    <property type="match status" value="1"/>
</dbReference>
<dbReference type="GO" id="GO:0008194">
    <property type="term" value="F:UDP-glycosyltransferase activity"/>
    <property type="evidence" value="ECO:0007669"/>
    <property type="project" value="InterPro"/>
</dbReference>
<dbReference type="OMA" id="AIKWKAA"/>
<keyword evidence="5" id="KW-1185">Reference proteome</keyword>
<keyword evidence="3" id="KW-0808">Transferase</keyword>
<organism evidence="4 5">
    <name type="scientific">Gossypium raimondii</name>
    <name type="common">Peruvian cotton</name>
    <name type="synonym">Gossypium klotzschianum subsp. raimondii</name>
    <dbReference type="NCBI Taxonomy" id="29730"/>
    <lineage>
        <taxon>Eukaryota</taxon>
        <taxon>Viridiplantae</taxon>
        <taxon>Streptophyta</taxon>
        <taxon>Embryophyta</taxon>
        <taxon>Tracheophyta</taxon>
        <taxon>Spermatophyta</taxon>
        <taxon>Magnoliopsida</taxon>
        <taxon>eudicotyledons</taxon>
        <taxon>Gunneridae</taxon>
        <taxon>Pentapetalae</taxon>
        <taxon>rosids</taxon>
        <taxon>malvids</taxon>
        <taxon>Malvales</taxon>
        <taxon>Malvaceae</taxon>
        <taxon>Malvoideae</taxon>
        <taxon>Gossypium</taxon>
    </lineage>
</organism>
<dbReference type="InterPro" id="IPR002213">
    <property type="entry name" value="UDP_glucos_trans"/>
</dbReference>
<protein>
    <recommendedName>
        <fullName evidence="6">Glycosyltransferase</fullName>
    </recommendedName>
</protein>
<dbReference type="FunFam" id="3.40.50.2000:FF:000056">
    <property type="entry name" value="Glycosyltransferase"/>
    <property type="match status" value="1"/>
</dbReference>
<evidence type="ECO:0000256" key="3">
    <source>
        <dbReference type="ARBA" id="ARBA00022679"/>
    </source>
</evidence>
<dbReference type="Gene3D" id="3.40.50.2000">
    <property type="entry name" value="Glycogen Phosphorylase B"/>
    <property type="match status" value="2"/>
</dbReference>
<name>A0A0D2TCX2_GOSRA</name>
<dbReference type="PANTHER" id="PTHR48046:SF6">
    <property type="entry name" value="GLYCOSYLTRANSFERASE"/>
    <property type="match status" value="1"/>
</dbReference>
<comment type="similarity">
    <text evidence="1">Belongs to the UDP-glycosyltransferase family.</text>
</comment>
<evidence type="ECO:0008006" key="6">
    <source>
        <dbReference type="Google" id="ProtNLM"/>
    </source>
</evidence>
<evidence type="ECO:0000313" key="5">
    <source>
        <dbReference type="Proteomes" id="UP000032304"/>
    </source>
</evidence>
<evidence type="ECO:0000256" key="1">
    <source>
        <dbReference type="ARBA" id="ARBA00009995"/>
    </source>
</evidence>
<dbReference type="EMBL" id="CM001746">
    <property type="protein sequence ID" value="KJB41495.1"/>
    <property type="molecule type" value="Genomic_DNA"/>
</dbReference>
<proteinExistence type="inferred from homology"/>